<reference evidence="17 18" key="1">
    <citation type="submission" date="2024-06" db="EMBL/GenBank/DDBJ databases">
        <authorList>
            <person name="Li F."/>
        </authorList>
    </citation>
    <scope>NUCLEOTIDE SEQUENCE [LARGE SCALE GENOMIC DNA]</scope>
    <source>
        <strain evidence="17 18">GXAS 311</strain>
    </source>
</reference>
<dbReference type="Pfam" id="PF08453">
    <property type="entry name" value="Peptidase_M9_N"/>
    <property type="match status" value="1"/>
</dbReference>
<evidence type="ECO:0000313" key="18">
    <source>
        <dbReference type="Proteomes" id="UP001548189"/>
    </source>
</evidence>
<dbReference type="Gene3D" id="1.10.390.20">
    <property type="match status" value="1"/>
</dbReference>
<evidence type="ECO:0000256" key="12">
    <source>
        <dbReference type="ARBA" id="ARBA00023145"/>
    </source>
</evidence>
<evidence type="ECO:0000313" key="17">
    <source>
        <dbReference type="EMBL" id="MET1256256.1"/>
    </source>
</evidence>
<comment type="catalytic activity">
    <reaction evidence="1">
        <text>Digestion of native collagen in the triple helical region at Xaa-|-Gly bonds. With synthetic peptides, a preference is shown for Gly at P3 and P1', Pro and Ala at P2 and P2', and hydroxyproline, Ala or Arg at P3'.</text>
        <dbReference type="EC" id="3.4.24.3"/>
    </reaction>
</comment>
<evidence type="ECO:0000256" key="10">
    <source>
        <dbReference type="ARBA" id="ARBA00022833"/>
    </source>
</evidence>
<organism evidence="17 18">
    <name type="scientific">Aliikangiella maris</name>
    <dbReference type="NCBI Taxonomy" id="3162458"/>
    <lineage>
        <taxon>Bacteria</taxon>
        <taxon>Pseudomonadati</taxon>
        <taxon>Pseudomonadota</taxon>
        <taxon>Gammaproteobacteria</taxon>
        <taxon>Oceanospirillales</taxon>
        <taxon>Pleioneaceae</taxon>
        <taxon>Aliikangiella</taxon>
    </lineage>
</organism>
<feature type="domain" description="Peptidase C-terminal archaeal/bacterial" evidence="15">
    <location>
        <begin position="874"/>
        <end position="939"/>
    </location>
</feature>
<keyword evidence="8 14" id="KW-0732">Signal</keyword>
<dbReference type="Gene3D" id="2.60.120.380">
    <property type="match status" value="3"/>
</dbReference>
<dbReference type="Pfam" id="PF01752">
    <property type="entry name" value="Peptidase_M9"/>
    <property type="match status" value="1"/>
</dbReference>
<evidence type="ECO:0000259" key="16">
    <source>
        <dbReference type="Pfam" id="PF08453"/>
    </source>
</evidence>
<feature type="compositionally biased region" description="Polar residues" evidence="13">
    <location>
        <begin position="33"/>
        <end position="44"/>
    </location>
</feature>
<evidence type="ECO:0000256" key="3">
    <source>
        <dbReference type="ARBA" id="ARBA00004613"/>
    </source>
</evidence>
<feature type="region of interest" description="Disordered" evidence="13">
    <location>
        <begin position="23"/>
        <end position="45"/>
    </location>
</feature>
<feature type="domain" description="Peptidase M9 collagenase N-terminal" evidence="16">
    <location>
        <begin position="88"/>
        <end position="268"/>
    </location>
</feature>
<dbReference type="Gene3D" id="3.40.30.160">
    <property type="entry name" value="Collagenase ColT, N-terminal domain"/>
    <property type="match status" value="1"/>
</dbReference>
<dbReference type="InterPro" id="IPR013661">
    <property type="entry name" value="Peptidase_M9_N_dom"/>
</dbReference>
<comment type="caution">
    <text evidence="17">The sequence shown here is derived from an EMBL/GenBank/DDBJ whole genome shotgun (WGS) entry which is preliminary data.</text>
</comment>
<dbReference type="InterPro" id="IPR002169">
    <property type="entry name" value="Peptidase_M9A/M9B"/>
</dbReference>
<gene>
    <name evidence="17" type="ORF">ABVT43_14035</name>
</gene>
<evidence type="ECO:0000256" key="1">
    <source>
        <dbReference type="ARBA" id="ARBA00000424"/>
    </source>
</evidence>
<feature type="signal peptide" evidence="14">
    <location>
        <begin position="1"/>
        <end position="25"/>
    </location>
</feature>
<dbReference type="Pfam" id="PF04151">
    <property type="entry name" value="PPC"/>
    <property type="match status" value="3"/>
</dbReference>
<evidence type="ECO:0000256" key="5">
    <source>
        <dbReference type="ARBA" id="ARBA00022525"/>
    </source>
</evidence>
<feature type="chain" id="PRO_5045335300" description="microbial collagenase" evidence="14">
    <location>
        <begin position="26"/>
        <end position="955"/>
    </location>
</feature>
<feature type="domain" description="Peptidase C-terminal archaeal/bacterial" evidence="15">
    <location>
        <begin position="760"/>
        <end position="825"/>
    </location>
</feature>
<comment type="cofactor">
    <cofactor evidence="2">
        <name>Zn(2+)</name>
        <dbReference type="ChEBI" id="CHEBI:29105"/>
    </cofactor>
</comment>
<feature type="domain" description="Peptidase C-terminal archaeal/bacterial" evidence="15">
    <location>
        <begin position="651"/>
        <end position="715"/>
    </location>
</feature>
<evidence type="ECO:0000256" key="9">
    <source>
        <dbReference type="ARBA" id="ARBA00022801"/>
    </source>
</evidence>
<keyword evidence="10" id="KW-0862">Zinc</keyword>
<keyword evidence="18" id="KW-1185">Reference proteome</keyword>
<comment type="subcellular location">
    <subcellularLocation>
        <location evidence="3">Secreted</location>
    </subcellularLocation>
</comment>
<dbReference type="EMBL" id="JBEVCJ010000019">
    <property type="protein sequence ID" value="MET1256256.1"/>
    <property type="molecule type" value="Genomic_DNA"/>
</dbReference>
<protein>
    <recommendedName>
        <fullName evidence="4">microbial collagenase</fullName>
        <ecNumber evidence="4">3.4.24.3</ecNumber>
    </recommendedName>
</protein>
<evidence type="ECO:0000256" key="11">
    <source>
        <dbReference type="ARBA" id="ARBA00023049"/>
    </source>
</evidence>
<evidence type="ECO:0000256" key="13">
    <source>
        <dbReference type="SAM" id="MobiDB-lite"/>
    </source>
</evidence>
<name>A0ABV2BWE3_9GAMM</name>
<dbReference type="EC" id="3.4.24.3" evidence="4"/>
<dbReference type="RefSeq" id="WP_353896842.1">
    <property type="nucleotide sequence ID" value="NZ_JBEVCJ010000019.1"/>
</dbReference>
<keyword evidence="12" id="KW-0865">Zymogen</keyword>
<evidence type="ECO:0000256" key="8">
    <source>
        <dbReference type="ARBA" id="ARBA00022729"/>
    </source>
</evidence>
<evidence type="ECO:0000256" key="4">
    <source>
        <dbReference type="ARBA" id="ARBA00012653"/>
    </source>
</evidence>
<keyword evidence="5" id="KW-0964">Secreted</keyword>
<sequence>MKFIKTILATGVMVALAGSSLSASANTDRDTSKQQIKGPNTTSAIAPVEPMPDALREISHQQFNQSLQKFNQNPQTSNSMTSKALATCTASEYANRSGQSLVDYILTQDMYCINDLFEANSTSFAAFTSAKMVTVANAAASLAQSYRLGDSSTINNLYYFLRTGYYHEYYSPDRVGPFGSDVKNAIRGALDSLVNNADFYGNSEEHGKAIYDAIILIDSAGENTRYLPMIKEWLSRWNSGYANSFSMRSAVNNIFTVLFRGHYNNDFIAATASDTTLIRSLGSFARQDWMLGTESQFMQENAGGELARFLQYTNASVYSTVQSEVSSVLNRYSLNGKGRSVWLRVATVVDYLDKCSEYNICGFKEQLEAQVLPLTHTCSSSLVMRAEDITTAQFNESCNLLTVQESYFHQKLQTNNTPVANDYNTNLEMVVFDNSSSYQTNAGVLFDIDTNNGGMYLEGDPSVQGNQARFIAYEAEWMLPEFHIWNLTHEYVHYLDGRFNLKGDFADSKTGTHKTVWWIEGLAEYISKKDLNDTAIELARTKAYSLSSVFNNTYNSGQDLVYRWGYLAVRFMFEKHPSDVQRVLSYFRAGDYDGYLSYIKGISTSYDSEWNTWLGTVQSTDTTDPTTEGELTNGVPVTIATPTGSGDLEFFIKVPAGATNLSFTTSGGSGDADIMMAYNRVPTPTDNDCRPYKSGNNETCSVAQPQAGKYFLVVENYSDYAGVSLVAQFTPGDDTPKSGQLTKGQTVTVASPADGSNLEFYIDVPANATDLTFDISGGSGDADIMVAYNRVPTQSDYDCRPYLTGNNEQCQVAQPQSGRWYVVVERYSDYANVALVADYVTGTSNACDGTTSVNGGQLQSDTPVCVAGSSNPSYFSTYINAGTSSLTIQTSGGTGNVDVYARSGSWPSTSTYDAASTQSGNTESITISNPPSGWFYISLVGSPDFANTSLNVVHQ</sequence>
<keyword evidence="11" id="KW-0482">Metalloprotease</keyword>
<evidence type="ECO:0000259" key="15">
    <source>
        <dbReference type="Pfam" id="PF04151"/>
    </source>
</evidence>
<evidence type="ECO:0000256" key="6">
    <source>
        <dbReference type="ARBA" id="ARBA00022670"/>
    </source>
</evidence>
<accession>A0ABV2BWE3</accession>
<keyword evidence="9" id="KW-0378">Hydrolase</keyword>
<dbReference type="Proteomes" id="UP001548189">
    <property type="component" value="Unassembled WGS sequence"/>
</dbReference>
<evidence type="ECO:0000256" key="2">
    <source>
        <dbReference type="ARBA" id="ARBA00001947"/>
    </source>
</evidence>
<dbReference type="PRINTS" id="PR00931">
    <property type="entry name" value="MICOLLPTASE"/>
</dbReference>
<keyword evidence="7" id="KW-0479">Metal-binding</keyword>
<keyword evidence="6" id="KW-0645">Protease</keyword>
<dbReference type="InterPro" id="IPR007280">
    <property type="entry name" value="Peptidase_C_arc/bac"/>
</dbReference>
<proteinExistence type="predicted"/>
<evidence type="ECO:0000256" key="14">
    <source>
        <dbReference type="SAM" id="SignalP"/>
    </source>
</evidence>
<evidence type="ECO:0000256" key="7">
    <source>
        <dbReference type="ARBA" id="ARBA00022723"/>
    </source>
</evidence>